<accession>A0A402B8Z6</accession>
<dbReference type="InterPro" id="IPR008927">
    <property type="entry name" value="6-PGluconate_DH-like_C_sf"/>
</dbReference>
<dbReference type="InterPro" id="IPR013116">
    <property type="entry name" value="KARI_N"/>
</dbReference>
<dbReference type="GO" id="GO:0004455">
    <property type="term" value="F:ketol-acid reductoisomerase activity"/>
    <property type="evidence" value="ECO:0007669"/>
    <property type="project" value="UniProtKB-UniRule"/>
</dbReference>
<keyword evidence="14" id="KW-1185">Reference proteome</keyword>
<evidence type="ECO:0000256" key="2">
    <source>
        <dbReference type="ARBA" id="ARBA00004885"/>
    </source>
</evidence>
<feature type="binding site" evidence="9">
    <location>
        <position position="53"/>
    </location>
    <ligand>
        <name>NADP(+)</name>
        <dbReference type="ChEBI" id="CHEBI:58349"/>
    </ligand>
</feature>
<dbReference type="GO" id="GO:0016853">
    <property type="term" value="F:isomerase activity"/>
    <property type="evidence" value="ECO:0007669"/>
    <property type="project" value="UniProtKB-KW"/>
</dbReference>
<evidence type="ECO:0000256" key="6">
    <source>
        <dbReference type="ARBA" id="ARBA00022842"/>
    </source>
</evidence>
<dbReference type="EMBL" id="BIFT01000001">
    <property type="protein sequence ID" value="GCE27806.1"/>
    <property type="molecule type" value="Genomic_DNA"/>
</dbReference>
<dbReference type="PANTHER" id="PTHR21371:SF1">
    <property type="entry name" value="KETOL-ACID REDUCTOISOMERASE, MITOCHONDRIAL"/>
    <property type="match status" value="1"/>
</dbReference>
<evidence type="ECO:0000256" key="8">
    <source>
        <dbReference type="ARBA" id="ARBA00023304"/>
    </source>
</evidence>
<dbReference type="InterPro" id="IPR036291">
    <property type="entry name" value="NAD(P)-bd_dom_sf"/>
</dbReference>
<evidence type="ECO:0000259" key="11">
    <source>
        <dbReference type="PROSITE" id="PS51850"/>
    </source>
</evidence>
<feature type="binding site" evidence="9 10">
    <location>
        <position position="191"/>
    </location>
    <ligand>
        <name>Mg(2+)</name>
        <dbReference type="ChEBI" id="CHEBI:18420"/>
        <label>2</label>
    </ligand>
</feature>
<evidence type="ECO:0000256" key="10">
    <source>
        <dbReference type="PROSITE-ProRule" id="PRU01198"/>
    </source>
</evidence>
<gene>
    <name evidence="13" type="primary">ilvC_1</name>
    <name evidence="9" type="synonym">ilvC</name>
    <name evidence="13" type="ORF">KDA_32900</name>
</gene>
<dbReference type="InterPro" id="IPR013023">
    <property type="entry name" value="KARI"/>
</dbReference>
<dbReference type="InterPro" id="IPR000506">
    <property type="entry name" value="KARI_C"/>
</dbReference>
<keyword evidence="7 9" id="KW-0560">Oxidoreductase</keyword>
<dbReference type="Pfam" id="PF07991">
    <property type="entry name" value="KARI_N"/>
    <property type="match status" value="1"/>
</dbReference>
<evidence type="ECO:0000256" key="1">
    <source>
        <dbReference type="ARBA" id="ARBA00004864"/>
    </source>
</evidence>
<dbReference type="Pfam" id="PF01450">
    <property type="entry name" value="KARI_C"/>
    <property type="match status" value="1"/>
</dbReference>
<feature type="binding site" evidence="9">
    <location>
        <position position="231"/>
    </location>
    <ligand>
        <name>Mg(2+)</name>
        <dbReference type="ChEBI" id="CHEBI:18420"/>
        <label>2</label>
    </ligand>
</feature>
<feature type="binding site" evidence="9">
    <location>
        <position position="51"/>
    </location>
    <ligand>
        <name>NADP(+)</name>
        <dbReference type="ChEBI" id="CHEBI:58349"/>
    </ligand>
</feature>
<proteinExistence type="inferred from homology"/>
<evidence type="ECO:0000256" key="3">
    <source>
        <dbReference type="ARBA" id="ARBA00010318"/>
    </source>
</evidence>
<name>A0A402B8Z6_9CHLR</name>
<dbReference type="UniPathway" id="UPA00047">
    <property type="reaction ID" value="UER00056"/>
</dbReference>
<dbReference type="GO" id="GO:0005829">
    <property type="term" value="C:cytosol"/>
    <property type="evidence" value="ECO:0007669"/>
    <property type="project" value="TreeGrafter"/>
</dbReference>
<dbReference type="HAMAP" id="MF_00435">
    <property type="entry name" value="IlvC"/>
    <property type="match status" value="1"/>
</dbReference>
<evidence type="ECO:0000256" key="5">
    <source>
        <dbReference type="ARBA" id="ARBA00022723"/>
    </source>
</evidence>
<dbReference type="NCBIfam" id="NF004017">
    <property type="entry name" value="PRK05479.1"/>
    <property type="match status" value="1"/>
</dbReference>
<keyword evidence="9" id="KW-0521">NADP</keyword>
<feature type="binding site" evidence="9">
    <location>
        <position position="134"/>
    </location>
    <ligand>
        <name>NADP(+)</name>
        <dbReference type="ChEBI" id="CHEBI:58349"/>
    </ligand>
</feature>
<dbReference type="OrthoDB" id="9804088at2"/>
<dbReference type="PIRSF" id="PIRSF000116">
    <property type="entry name" value="IlvC_gammaproteo"/>
    <property type="match status" value="1"/>
</dbReference>
<dbReference type="Gene3D" id="3.40.50.720">
    <property type="entry name" value="NAD(P)-binding Rossmann-like Domain"/>
    <property type="match status" value="1"/>
</dbReference>
<feature type="binding site" evidence="9 10">
    <location>
        <position position="191"/>
    </location>
    <ligand>
        <name>Mg(2+)</name>
        <dbReference type="ChEBI" id="CHEBI:18420"/>
        <label>1</label>
    </ligand>
</feature>
<dbReference type="SUPFAM" id="SSF51735">
    <property type="entry name" value="NAD(P)-binding Rossmann-fold domains"/>
    <property type="match status" value="1"/>
</dbReference>
<comment type="similarity">
    <text evidence="3 9 10">Belongs to the ketol-acid reductoisomerase family.</text>
</comment>
<comment type="cofactor">
    <cofactor evidence="9">
        <name>Mg(2+)</name>
        <dbReference type="ChEBI" id="CHEBI:18420"/>
    </cofactor>
    <text evidence="9">Binds 2 magnesium ions per subunit.</text>
</comment>
<comment type="caution">
    <text evidence="9 10">Lacks conserved residue(s) required for the propagation of feature annotation.</text>
</comment>
<dbReference type="Proteomes" id="UP000287171">
    <property type="component" value="Unassembled WGS sequence"/>
</dbReference>
<dbReference type="SUPFAM" id="SSF48179">
    <property type="entry name" value="6-phosphogluconate dehydrogenase C-terminal domain-like"/>
    <property type="match status" value="1"/>
</dbReference>
<dbReference type="EC" id="1.1.1.86" evidence="9"/>
<feature type="active site" evidence="9">
    <location>
        <position position="108"/>
    </location>
</feature>
<comment type="catalytic activity">
    <reaction evidence="9">
        <text>(2R)-2,3-dihydroxy-3-methylbutanoate + NADP(+) = (2S)-2-acetolactate + NADPH + H(+)</text>
        <dbReference type="Rhea" id="RHEA:22068"/>
        <dbReference type="ChEBI" id="CHEBI:15378"/>
        <dbReference type="ChEBI" id="CHEBI:49072"/>
        <dbReference type="ChEBI" id="CHEBI:57783"/>
        <dbReference type="ChEBI" id="CHEBI:58349"/>
        <dbReference type="ChEBI" id="CHEBI:58476"/>
        <dbReference type="EC" id="1.1.1.86"/>
    </reaction>
</comment>
<dbReference type="InterPro" id="IPR014359">
    <property type="entry name" value="KARI_prok"/>
</dbReference>
<evidence type="ECO:0000313" key="13">
    <source>
        <dbReference type="EMBL" id="GCE27806.1"/>
    </source>
</evidence>
<evidence type="ECO:0000256" key="9">
    <source>
        <dbReference type="HAMAP-Rule" id="MF_00435"/>
    </source>
</evidence>
<evidence type="ECO:0000259" key="12">
    <source>
        <dbReference type="PROSITE" id="PS51851"/>
    </source>
</evidence>
<keyword evidence="8 9" id="KW-0100">Branched-chain amino acid biosynthesis</keyword>
<keyword evidence="5 9" id="KW-0479">Metal-binding</keyword>
<dbReference type="GO" id="GO:0009099">
    <property type="term" value="P:L-valine biosynthetic process"/>
    <property type="evidence" value="ECO:0007669"/>
    <property type="project" value="UniProtKB-UniRule"/>
</dbReference>
<comment type="caution">
    <text evidence="13">The sequence shown here is derived from an EMBL/GenBank/DDBJ whole genome shotgun (WGS) entry which is preliminary data.</text>
</comment>
<feature type="binding site" evidence="9 10">
    <location>
        <position position="195"/>
    </location>
    <ligand>
        <name>Mg(2+)</name>
        <dbReference type="ChEBI" id="CHEBI:18420"/>
        <label>1</label>
    </ligand>
</feature>
<sequence>MATLLYDADANIELIQQKRIAIIGYGSQGHAHALNLRDSGCTVLIGLPEISRSRARAEKDGFSPLLPHEAAAQADCIMLLVPDQYQGQVYSESIKETLAPGKLLLVAHGFGLHYGQIVPPDNIDVAMVAPNGPGVQLRQMYVASSGIPALWTIYQDVSGHARELTISYARALGCTRAGIIQTTLAEETETDLFAEQVVLCGGLTSLIRNAFETLVEAGYQPEVAYTCCLQEVKLIADLLYKGGIHFMHNSISDTAEFGDYLTGPRIIGQQSREQMRNVLHEIQDGTFARNWILENQAGRPTLQALRRKDAAHQIEAVGKHMRQMLP</sequence>
<feature type="binding site" evidence="9">
    <location>
        <position position="252"/>
    </location>
    <ligand>
        <name>substrate</name>
    </ligand>
</feature>
<feature type="binding site" evidence="9">
    <location>
        <begin position="25"/>
        <end position="28"/>
    </location>
    <ligand>
        <name>NADP(+)</name>
        <dbReference type="ChEBI" id="CHEBI:58349"/>
    </ligand>
</feature>
<dbReference type="AlphaFoldDB" id="A0A402B8Z6"/>
<evidence type="ECO:0000313" key="14">
    <source>
        <dbReference type="Proteomes" id="UP000287171"/>
    </source>
</evidence>
<feature type="domain" description="KARI N-terminal Rossmann" evidence="11">
    <location>
        <begin position="1"/>
        <end position="182"/>
    </location>
</feature>
<dbReference type="PROSITE" id="PS51850">
    <property type="entry name" value="KARI_N"/>
    <property type="match status" value="1"/>
</dbReference>
<dbReference type="PANTHER" id="PTHR21371">
    <property type="entry name" value="KETOL-ACID REDUCTOISOMERASE, MITOCHONDRIAL"/>
    <property type="match status" value="1"/>
</dbReference>
<reference evidence="14" key="1">
    <citation type="submission" date="2018-12" db="EMBL/GenBank/DDBJ databases">
        <title>Tengunoibacter tsumagoiensis gen. nov., sp. nov., Dictyobacter kobayashii sp. nov., D. alpinus sp. nov., and D. joshuensis sp. nov. and description of Dictyobacteraceae fam. nov. within the order Ktedonobacterales isolated from Tengu-no-mugimeshi.</title>
        <authorList>
            <person name="Wang C.M."/>
            <person name="Zheng Y."/>
            <person name="Sakai Y."/>
            <person name="Toyoda A."/>
            <person name="Minakuchi Y."/>
            <person name="Abe K."/>
            <person name="Yokota A."/>
            <person name="Yabe S."/>
        </authorList>
    </citation>
    <scope>NUCLEOTIDE SEQUENCE [LARGE SCALE GENOMIC DNA]</scope>
    <source>
        <strain evidence="14">Uno16</strain>
    </source>
</reference>
<comment type="catalytic activity">
    <reaction evidence="9">
        <text>(2R,3R)-2,3-dihydroxy-3-methylpentanoate + NADP(+) = (S)-2-ethyl-2-hydroxy-3-oxobutanoate + NADPH + H(+)</text>
        <dbReference type="Rhea" id="RHEA:13493"/>
        <dbReference type="ChEBI" id="CHEBI:15378"/>
        <dbReference type="ChEBI" id="CHEBI:49256"/>
        <dbReference type="ChEBI" id="CHEBI:49258"/>
        <dbReference type="ChEBI" id="CHEBI:57783"/>
        <dbReference type="ChEBI" id="CHEBI:58349"/>
        <dbReference type="EC" id="1.1.1.86"/>
    </reaction>
</comment>
<protein>
    <recommendedName>
        <fullName evidence="9">Ketol-acid reductoisomerase (NADP(+))</fullName>
        <shortName evidence="9">KARI</shortName>
        <ecNumber evidence="9">1.1.1.86</ecNumber>
    </recommendedName>
    <alternativeName>
        <fullName evidence="9">Acetohydroxy-acid isomeroreductase</fullName>
        <shortName evidence="9">AHIR</shortName>
    </alternativeName>
    <alternativeName>
        <fullName evidence="9">Alpha-keto-beta-hydroxylacyl reductoisomerase</fullName>
    </alternativeName>
</protein>
<comment type="pathway">
    <text evidence="2 9">Amino-acid biosynthesis; L-isoleucine biosynthesis; L-isoleucine from 2-oxobutanoate: step 2/4.</text>
</comment>
<evidence type="ECO:0000256" key="4">
    <source>
        <dbReference type="ARBA" id="ARBA00022605"/>
    </source>
</evidence>
<keyword evidence="13" id="KW-0413">Isomerase</keyword>
<dbReference type="PROSITE" id="PS51851">
    <property type="entry name" value="KARI_C"/>
    <property type="match status" value="1"/>
</dbReference>
<keyword evidence="4 9" id="KW-0028">Amino-acid biosynthesis</keyword>
<dbReference type="Gene3D" id="6.10.240.10">
    <property type="match status" value="1"/>
</dbReference>
<dbReference type="GO" id="GO:0009097">
    <property type="term" value="P:isoleucine biosynthetic process"/>
    <property type="evidence" value="ECO:0007669"/>
    <property type="project" value="UniProtKB-UniRule"/>
</dbReference>
<dbReference type="UniPathway" id="UPA00049">
    <property type="reaction ID" value="UER00060"/>
</dbReference>
<evidence type="ECO:0000256" key="7">
    <source>
        <dbReference type="ARBA" id="ARBA00023002"/>
    </source>
</evidence>
<organism evidence="13 14">
    <name type="scientific">Dictyobacter alpinus</name>
    <dbReference type="NCBI Taxonomy" id="2014873"/>
    <lineage>
        <taxon>Bacteria</taxon>
        <taxon>Bacillati</taxon>
        <taxon>Chloroflexota</taxon>
        <taxon>Ktedonobacteria</taxon>
        <taxon>Ktedonobacterales</taxon>
        <taxon>Dictyobacteraceae</taxon>
        <taxon>Dictyobacter</taxon>
    </lineage>
</organism>
<comment type="pathway">
    <text evidence="1 9">Amino-acid biosynthesis; L-valine biosynthesis; L-valine from pyruvate: step 2/4.</text>
</comment>
<dbReference type="RefSeq" id="WP_126628093.1">
    <property type="nucleotide sequence ID" value="NZ_BIFT01000001.1"/>
</dbReference>
<dbReference type="GO" id="GO:0050661">
    <property type="term" value="F:NADP binding"/>
    <property type="evidence" value="ECO:0007669"/>
    <property type="project" value="InterPro"/>
</dbReference>
<comment type="function">
    <text evidence="9">Involved in the biosynthesis of branched-chain amino acids (BCAA). Catalyzes an alkyl-migration followed by a ketol-acid reduction of (S)-2-acetolactate (S2AL) to yield (R)-2,3-dihydroxy-isovalerate. In the isomerase reaction, S2AL is rearranged via a Mg-dependent methyl migration to produce 3-hydroxy-3-methyl-2-ketobutyrate (HMKB). In the reductase reaction, this 2-ketoacid undergoes a metal-dependent reduction by NADPH to yield (R)-2,3-dihydroxy-isovalerate.</text>
</comment>
<keyword evidence="6 9" id="KW-0460">Magnesium</keyword>
<feature type="domain" description="KARI C-terminal knotted" evidence="12">
    <location>
        <begin position="183"/>
        <end position="326"/>
    </location>
</feature>
<dbReference type="NCBIfam" id="TIGR00465">
    <property type="entry name" value="ilvC"/>
    <property type="match status" value="1"/>
</dbReference>
<dbReference type="GO" id="GO:0000287">
    <property type="term" value="F:magnesium ion binding"/>
    <property type="evidence" value="ECO:0007669"/>
    <property type="project" value="UniProtKB-UniRule"/>
</dbReference>